<reference evidence="6 7" key="1">
    <citation type="submission" date="2016-07" db="EMBL/GenBank/DDBJ databases">
        <title>Characterization of isolates of Eisenbergiella tayi derived from blood cultures, using whole genome sequencing.</title>
        <authorList>
            <person name="Burdz T."/>
            <person name="Wiebe D."/>
            <person name="Huynh C."/>
            <person name="Bernard K."/>
        </authorList>
    </citation>
    <scope>NUCLEOTIDE SEQUENCE [LARGE SCALE GENOMIC DNA]</scope>
    <source>
        <strain evidence="6 7">NML 110608</strain>
    </source>
</reference>
<protein>
    <submittedName>
        <fullName evidence="6">Beta-hexosaminidase</fullName>
        <ecNumber evidence="6">3.2.1.52</ecNumber>
    </submittedName>
</protein>
<dbReference type="AlphaFoldDB" id="A0A1E3A4J4"/>
<dbReference type="EC" id="3.2.1.52" evidence="6"/>
<dbReference type="Gene3D" id="2.60.120.260">
    <property type="entry name" value="Galactose-binding domain-like"/>
    <property type="match status" value="1"/>
</dbReference>
<dbReference type="Gene3D" id="3.20.20.80">
    <property type="entry name" value="Glycosidases"/>
    <property type="match status" value="1"/>
</dbReference>
<accession>A0A1E3A4J4</accession>
<dbReference type="InterPro" id="IPR008979">
    <property type="entry name" value="Galactose-bd-like_sf"/>
</dbReference>
<dbReference type="InterPro" id="IPR000421">
    <property type="entry name" value="FA58C"/>
</dbReference>
<dbReference type="GO" id="GO:0005975">
    <property type="term" value="P:carbohydrate metabolic process"/>
    <property type="evidence" value="ECO:0007669"/>
    <property type="project" value="InterPro"/>
</dbReference>
<organism evidence="6 7">
    <name type="scientific">Eisenbergiella tayi</name>
    <dbReference type="NCBI Taxonomy" id="1432052"/>
    <lineage>
        <taxon>Bacteria</taxon>
        <taxon>Bacillati</taxon>
        <taxon>Bacillota</taxon>
        <taxon>Clostridia</taxon>
        <taxon>Lachnospirales</taxon>
        <taxon>Lachnospiraceae</taxon>
        <taxon>Eisenbergiella</taxon>
    </lineage>
</organism>
<dbReference type="InterPro" id="IPR015883">
    <property type="entry name" value="Glyco_hydro_20_cat"/>
</dbReference>
<dbReference type="InterPro" id="IPR052764">
    <property type="entry name" value="GH20_Enzymes"/>
</dbReference>
<dbReference type="PANTHER" id="PTHR43678:SF1">
    <property type="entry name" value="BETA-N-ACETYLHEXOSAMINIDASE"/>
    <property type="match status" value="1"/>
</dbReference>
<dbReference type="Proteomes" id="UP000094067">
    <property type="component" value="Unassembled WGS sequence"/>
</dbReference>
<dbReference type="InterPro" id="IPR025705">
    <property type="entry name" value="Beta_hexosaminidase_sua/sub"/>
</dbReference>
<evidence type="ECO:0000259" key="5">
    <source>
        <dbReference type="PROSITE" id="PS50022"/>
    </source>
</evidence>
<dbReference type="EMBL" id="MCGH01000003">
    <property type="protein sequence ID" value="ODM03539.1"/>
    <property type="molecule type" value="Genomic_DNA"/>
</dbReference>
<dbReference type="RefSeq" id="WP_069153985.1">
    <property type="nucleotide sequence ID" value="NZ_MCGH01000003.1"/>
</dbReference>
<evidence type="ECO:0000256" key="2">
    <source>
        <dbReference type="ARBA" id="ARBA00022801"/>
    </source>
</evidence>
<evidence type="ECO:0000313" key="6">
    <source>
        <dbReference type="EMBL" id="ODM03539.1"/>
    </source>
</evidence>
<sequence length="773" mass="86811">MRKTFKIGGVVLLAVLLLLAVFGLRGDDLIKETQEDASRGFYRENLARLPGVKVTADSVENEKFGASLVVDGNRRDRASRWSSANEAGQPEHWLMVEFPEERSVSFVRLYWERLNVEGFVLEASEDGENWVQAADWEGEQEANAQSIVLDKMVNGRFFRIRTTAVSTAEENQYLYYQNVSLLEMELYEEVPLVYCLEVPEIQVKEDGSRYLPLPVVPEGYEISLIGADYEEIIGEDGTVYPTLEEKDVAVGYRVSRDGKYEDSPAYTVTVPPDERLWKIEQPVMDTQEGRADETGEEETDREEVVNSCPEITPGLSEWKGKSGCFVPEGTGRLVLQTGREEELLGAAENLKGAWKSLTGYEAQVVYGTEDSLTKGDIYLGFADSSLGLKEEGYFCDISGEYIRLKAEKQQGLIWGAGTLMQLLEKAEEGDGGIPCGLIRDYPRYAVRGFAIDIGRKMVSMDTLKQIVLYMSENKMNNLGIHLNDNEILSTSGKNDSIANAFTAYAGFRLESETRNKKGEGITSQDGALTKEEWKEFTRWAEEKGVQVVPEIDTPAHSLAITRVFPEYALADEPDNVDHLDLSKKGTLELVQNIWKEYLEGKDPVFPEEGIVHIGLDEYYGSGEDFRRFANEMIDMVQESGRSVRLWGSLSRVDGKTQVTSDKVQMQIWSTEWADPEDMYEAGFSIINSLNSSLYIIPGGGYDRLDTEALRQWEPNRFSTGTQAEVLPVYSGRMAGAIYCLWNDTIGSLDAGITEDGMLERFMEPLPLLSEKLW</sequence>
<dbReference type="Pfam" id="PF00754">
    <property type="entry name" value="F5_F8_type_C"/>
    <property type="match status" value="1"/>
</dbReference>
<dbReference type="Pfam" id="PF00728">
    <property type="entry name" value="Glyco_hydro_20"/>
    <property type="match status" value="1"/>
</dbReference>
<feature type="domain" description="F5/8 type C" evidence="5">
    <location>
        <begin position="33"/>
        <end position="189"/>
    </location>
</feature>
<comment type="similarity">
    <text evidence="1">Belongs to the glycosyl hydrolase 20 family.</text>
</comment>
<dbReference type="PRINTS" id="PR00738">
    <property type="entry name" value="GLHYDRLASE20"/>
</dbReference>
<evidence type="ECO:0000313" key="7">
    <source>
        <dbReference type="Proteomes" id="UP000094067"/>
    </source>
</evidence>
<comment type="caution">
    <text evidence="6">The sequence shown here is derived from an EMBL/GenBank/DDBJ whole genome shotgun (WGS) entry which is preliminary data.</text>
</comment>
<dbReference type="CDD" id="cd06564">
    <property type="entry name" value="GH20_DspB_LnbB-like"/>
    <property type="match status" value="1"/>
</dbReference>
<dbReference type="InterPro" id="IPR017853">
    <property type="entry name" value="GH"/>
</dbReference>
<dbReference type="SUPFAM" id="SSF55545">
    <property type="entry name" value="beta-N-acetylhexosaminidase-like domain"/>
    <property type="match status" value="1"/>
</dbReference>
<evidence type="ECO:0000256" key="4">
    <source>
        <dbReference type="PIRSR" id="PIRSR625705-1"/>
    </source>
</evidence>
<dbReference type="Pfam" id="PF02838">
    <property type="entry name" value="Glyco_hydro_20b"/>
    <property type="match status" value="1"/>
</dbReference>
<gene>
    <name evidence="6" type="primary">exo I_1</name>
    <name evidence="6" type="ORF">BEI61_04337</name>
</gene>
<dbReference type="InterPro" id="IPR029018">
    <property type="entry name" value="Hex-like_dom2"/>
</dbReference>
<dbReference type="Gene3D" id="3.30.379.10">
    <property type="entry name" value="Chitobiase/beta-hexosaminidase domain 2-like"/>
    <property type="match status" value="1"/>
</dbReference>
<evidence type="ECO:0000256" key="1">
    <source>
        <dbReference type="ARBA" id="ARBA00006285"/>
    </source>
</evidence>
<keyword evidence="3 6" id="KW-0326">Glycosidase</keyword>
<keyword evidence="2 6" id="KW-0378">Hydrolase</keyword>
<dbReference type="PROSITE" id="PS50022">
    <property type="entry name" value="FA58C_3"/>
    <property type="match status" value="1"/>
</dbReference>
<name>A0A1E3A4J4_9FIRM</name>
<proteinExistence type="inferred from homology"/>
<dbReference type="InterPro" id="IPR015882">
    <property type="entry name" value="HEX_bac_N"/>
</dbReference>
<evidence type="ECO:0000256" key="3">
    <source>
        <dbReference type="ARBA" id="ARBA00023295"/>
    </source>
</evidence>
<dbReference type="SUPFAM" id="SSF49785">
    <property type="entry name" value="Galactose-binding domain-like"/>
    <property type="match status" value="1"/>
</dbReference>
<dbReference type="GO" id="GO:0004563">
    <property type="term" value="F:beta-N-acetylhexosaminidase activity"/>
    <property type="evidence" value="ECO:0007669"/>
    <property type="project" value="UniProtKB-EC"/>
</dbReference>
<dbReference type="SUPFAM" id="SSF51445">
    <property type="entry name" value="(Trans)glycosidases"/>
    <property type="match status" value="1"/>
</dbReference>
<feature type="active site" description="Proton donor" evidence="4">
    <location>
        <position position="617"/>
    </location>
</feature>
<dbReference type="PANTHER" id="PTHR43678">
    <property type="entry name" value="PUTATIVE (AFU_ORTHOLOGUE AFUA_2G00640)-RELATED"/>
    <property type="match status" value="1"/>
</dbReference>